<reference evidence="4 5" key="1">
    <citation type="journal article" date="2013" name="Genome Announc.">
        <title>Draft Genome Sequences of Mycoplasma auris and Mycoplasma yeatsii, Two Species of the Ear Canal of Caprinae.</title>
        <authorList>
            <person name="Dordet-Frisoni E."/>
            <person name="Baranowski E."/>
            <person name="Barre A."/>
            <person name="Blanchard A."/>
            <person name="Breton M."/>
            <person name="Couture C."/>
            <person name="Dupuy V."/>
            <person name="Gaurivaud P."/>
            <person name="Jacob D."/>
            <person name="Lemaitre C."/>
            <person name="Manso-Silvan L."/>
            <person name="Nikolski M."/>
            <person name="Nouvel L.X."/>
            <person name="Poumarat F."/>
            <person name="Sirand-Pugnet P."/>
            <person name="Thebault P."/>
            <person name="Theil S."/>
            <person name="Thiaucourt F."/>
            <person name="Citti C."/>
            <person name="Tardy F."/>
        </authorList>
    </citation>
    <scope>NUCLEOTIDE SEQUENCE [LARGE SCALE GENOMIC DNA]</scope>
    <source>
        <strain evidence="4 5">15026</strain>
    </source>
</reference>
<dbReference type="OrthoDB" id="398025at2"/>
<feature type="compositionally biased region" description="Low complexity" evidence="2">
    <location>
        <begin position="248"/>
        <end position="257"/>
    </location>
</feature>
<evidence type="ECO:0000313" key="4">
    <source>
        <dbReference type="EMBL" id="ENY68708.1"/>
    </source>
</evidence>
<feature type="region of interest" description="Disordered" evidence="2">
    <location>
        <begin position="205"/>
        <end position="257"/>
    </location>
</feature>
<feature type="signal peptide" evidence="3">
    <location>
        <begin position="1"/>
        <end position="24"/>
    </location>
</feature>
<proteinExistence type="predicted"/>
<evidence type="ECO:0000313" key="5">
    <source>
        <dbReference type="Proteomes" id="UP000013131"/>
    </source>
</evidence>
<accession>N9VAM8</accession>
<dbReference type="PROSITE" id="PS51257">
    <property type="entry name" value="PROKAR_LIPOPROTEIN"/>
    <property type="match status" value="1"/>
</dbReference>
<feature type="chain" id="PRO_5004154373" evidence="3">
    <location>
        <begin position="25"/>
        <end position="257"/>
    </location>
</feature>
<sequence length="257" mass="29032">MKKSLKCALFMMPSLGLLGLPLVAASCNKTNSKIDNKDALKNIKEAKKDIEEIIKYEKDALEKENATKLLDQIKNLEKEDSKKLSDKELSDLLEKIKEAIADFNNRSFLGNEILKINRLVKNQGNTESEKVVEELKKTSDWTKLKEVFAKYSIEFKLLEEDKIKEIKVADESHSHPHEGIIHLTIEFGQDKTKFNYELVGFKLEPSKEDKHKHEHDHDHENGNNHEGEHGEGNNGTSTTTPTTPAPSSPTTTPTSGK</sequence>
<evidence type="ECO:0000256" key="2">
    <source>
        <dbReference type="SAM" id="MobiDB-lite"/>
    </source>
</evidence>
<dbReference type="AlphaFoldDB" id="N9VAM8"/>
<keyword evidence="1" id="KW-0175">Coiled coil</keyword>
<dbReference type="PATRIC" id="fig|1188233.3.peg.490"/>
<dbReference type="Proteomes" id="UP000013131">
    <property type="component" value="Unassembled WGS sequence"/>
</dbReference>
<keyword evidence="5" id="KW-1185">Reference proteome</keyword>
<name>N9VAM8_9BACT</name>
<organism evidence="4 5">
    <name type="scientific">Metamycoplasma auris 15026</name>
    <dbReference type="NCBI Taxonomy" id="1188233"/>
    <lineage>
        <taxon>Bacteria</taxon>
        <taxon>Bacillati</taxon>
        <taxon>Mycoplasmatota</taxon>
        <taxon>Mycoplasmoidales</taxon>
        <taxon>Metamycoplasmataceae</taxon>
        <taxon>Metamycoplasma</taxon>
    </lineage>
</organism>
<evidence type="ECO:0000256" key="3">
    <source>
        <dbReference type="SAM" id="SignalP"/>
    </source>
</evidence>
<dbReference type="RefSeq" id="WP_004424956.1">
    <property type="nucleotide sequence ID" value="NZ_AORI01000011.1"/>
</dbReference>
<dbReference type="EMBL" id="AORI01000011">
    <property type="protein sequence ID" value="ENY68708.1"/>
    <property type="molecule type" value="Genomic_DNA"/>
</dbReference>
<feature type="compositionally biased region" description="Basic and acidic residues" evidence="2">
    <location>
        <begin position="205"/>
        <end position="231"/>
    </location>
</feature>
<gene>
    <name evidence="4" type="ORF">MAU_5060</name>
</gene>
<dbReference type="STRING" id="1188233.MAU_5060"/>
<keyword evidence="3" id="KW-0732">Signal</keyword>
<evidence type="ECO:0000256" key="1">
    <source>
        <dbReference type="SAM" id="Coils"/>
    </source>
</evidence>
<feature type="coiled-coil region" evidence="1">
    <location>
        <begin position="36"/>
        <end position="79"/>
    </location>
</feature>
<comment type="caution">
    <text evidence="4">The sequence shown here is derived from an EMBL/GenBank/DDBJ whole genome shotgun (WGS) entry which is preliminary data.</text>
</comment>
<protein>
    <submittedName>
        <fullName evidence="4">Uncharacterized protein</fullName>
    </submittedName>
</protein>